<dbReference type="InterPro" id="IPR017900">
    <property type="entry name" value="4Fe4S_Fe_S_CS"/>
</dbReference>
<evidence type="ECO:0000313" key="3">
    <source>
        <dbReference type="Proteomes" id="UP000053352"/>
    </source>
</evidence>
<dbReference type="EMBL" id="LNTB01000001">
    <property type="protein sequence ID" value="KSW12738.1"/>
    <property type="molecule type" value="Genomic_DNA"/>
</dbReference>
<dbReference type="AlphaFoldDB" id="A0A0V8RXQ3"/>
<feature type="domain" description="4Fe-4S ferredoxin-type" evidence="1">
    <location>
        <begin position="1"/>
        <end position="22"/>
    </location>
</feature>
<dbReference type="OrthoDB" id="36608at2157"/>
<dbReference type="STRING" id="2309.CF15_05495"/>
<dbReference type="GO" id="GO:0051536">
    <property type="term" value="F:iron-sulfur cluster binding"/>
    <property type="evidence" value="ECO:0007669"/>
    <property type="project" value="InterPro"/>
</dbReference>
<evidence type="ECO:0000313" key="2">
    <source>
        <dbReference type="EMBL" id="KSW12738.1"/>
    </source>
</evidence>
<gene>
    <name evidence="2" type="ORF">CF15_05495</name>
</gene>
<organism evidence="2 3">
    <name type="scientific">Pyrodictium occultum</name>
    <dbReference type="NCBI Taxonomy" id="2309"/>
    <lineage>
        <taxon>Archaea</taxon>
        <taxon>Thermoproteota</taxon>
        <taxon>Thermoprotei</taxon>
        <taxon>Desulfurococcales</taxon>
        <taxon>Pyrodictiaceae</taxon>
        <taxon>Pyrodictium</taxon>
    </lineage>
</organism>
<dbReference type="PROSITE" id="PS51379">
    <property type="entry name" value="4FE4S_FER_2"/>
    <property type="match status" value="1"/>
</dbReference>
<accession>A0A0V8RXQ3</accession>
<dbReference type="InterPro" id="IPR017896">
    <property type="entry name" value="4Fe4S_Fe-S-bd"/>
</dbReference>
<dbReference type="Gene3D" id="1.10.1060.10">
    <property type="entry name" value="Alpha-helical ferredoxin"/>
    <property type="match status" value="1"/>
</dbReference>
<dbReference type="Proteomes" id="UP000053352">
    <property type="component" value="Unassembled WGS sequence"/>
</dbReference>
<dbReference type="PANTHER" id="PTHR32479">
    <property type="entry name" value="GLYCOLATE OXIDASE IRON-SULFUR SUBUNIT"/>
    <property type="match status" value="1"/>
</dbReference>
<dbReference type="GO" id="GO:0016491">
    <property type="term" value="F:oxidoreductase activity"/>
    <property type="evidence" value="ECO:0007669"/>
    <property type="project" value="UniProtKB-ARBA"/>
</dbReference>
<dbReference type="SUPFAM" id="SSF46548">
    <property type="entry name" value="alpha-helical ferredoxin"/>
    <property type="match status" value="1"/>
</dbReference>
<dbReference type="Pfam" id="PF13183">
    <property type="entry name" value="Fer4_8"/>
    <property type="match status" value="1"/>
</dbReference>
<dbReference type="PROSITE" id="PS00198">
    <property type="entry name" value="4FE4S_FER_1"/>
    <property type="match status" value="2"/>
</dbReference>
<name>A0A0V8RXQ3_PYROC</name>
<comment type="caution">
    <text evidence="2">The sequence shown here is derived from an EMBL/GenBank/DDBJ whole genome shotgun (WGS) entry which is preliminary data.</text>
</comment>
<sequence>MCLYCGFCEAVCPTLSHGPHRGYGPRGRLAVAARLLAGGRASGEALASIYSCLLCRACTLRCPVSIDVADIMRVVRVLYSSGGLEGERQVEIRVRG</sequence>
<keyword evidence="3" id="KW-1185">Reference proteome</keyword>
<reference evidence="2 3" key="1">
    <citation type="submission" date="2015-11" db="EMBL/GenBank/DDBJ databases">
        <title>Genome sequence of Pyrodictium occultum PL-19, a marine hyperthermophilic archaeon isolated from Volcano, Italy.</title>
        <authorList>
            <person name="Utturkar S."/>
            <person name="Huber H."/>
            <person name="Leptihn S."/>
            <person name="Brown S."/>
            <person name="Stetter K.O."/>
            <person name="Podar M."/>
        </authorList>
    </citation>
    <scope>NUCLEOTIDE SEQUENCE [LARGE SCALE GENOMIC DNA]</scope>
    <source>
        <strain evidence="2 3">PL-19</strain>
    </source>
</reference>
<protein>
    <recommendedName>
        <fullName evidence="1">4Fe-4S ferredoxin-type domain-containing protein</fullName>
    </recommendedName>
</protein>
<dbReference type="InterPro" id="IPR009051">
    <property type="entry name" value="Helical_ferredxn"/>
</dbReference>
<dbReference type="PANTHER" id="PTHR32479:SF19">
    <property type="entry name" value="ANAEROBIC GLYCEROL-3-PHOSPHATE DEHYDROGENASE SUBUNIT C"/>
    <property type="match status" value="1"/>
</dbReference>
<evidence type="ECO:0000259" key="1">
    <source>
        <dbReference type="PROSITE" id="PS51379"/>
    </source>
</evidence>
<proteinExistence type="predicted"/>